<dbReference type="Proteomes" id="UP000016930">
    <property type="component" value="Unassembled WGS sequence"/>
</dbReference>
<evidence type="ECO:0000313" key="2">
    <source>
        <dbReference type="Proteomes" id="UP000016930"/>
    </source>
</evidence>
<organism evidence="1 2">
    <name type="scientific">Ceriporiopsis subvermispora (strain B)</name>
    <name type="common">White-rot fungus</name>
    <name type="synonym">Gelatoporia subvermispora</name>
    <dbReference type="NCBI Taxonomy" id="914234"/>
    <lineage>
        <taxon>Eukaryota</taxon>
        <taxon>Fungi</taxon>
        <taxon>Dikarya</taxon>
        <taxon>Basidiomycota</taxon>
        <taxon>Agaricomycotina</taxon>
        <taxon>Agaricomycetes</taxon>
        <taxon>Polyporales</taxon>
        <taxon>Gelatoporiaceae</taxon>
        <taxon>Gelatoporia</taxon>
    </lineage>
</organism>
<evidence type="ECO:0000313" key="1">
    <source>
        <dbReference type="EMBL" id="EMD30291.1"/>
    </source>
</evidence>
<accession>M2QUV1</accession>
<keyword evidence="2" id="KW-1185">Reference proteome</keyword>
<dbReference type="EMBL" id="KB446377">
    <property type="protein sequence ID" value="EMD30291.1"/>
    <property type="molecule type" value="Genomic_DNA"/>
</dbReference>
<dbReference type="AlphaFoldDB" id="M2QUV1"/>
<protein>
    <submittedName>
        <fullName evidence="1">Uncharacterized protein</fullName>
    </submittedName>
</protein>
<proteinExistence type="predicted"/>
<name>M2QUV1_CERS8</name>
<gene>
    <name evidence="1" type="ORF">CERSUDRAFT_101604</name>
</gene>
<sequence length="117" mass="12861">MDVTAEGLVGYELLLILGWDGFTTRGCGGQADENFNLCAGTPVDPWVLFPRVQLELRSAASRGVGPATVRCSRESSALQKLMQNKDMSESSTKVFLVHLDVLILGHVLMRRRFGTLH</sequence>
<dbReference type="HOGENOM" id="CLU_2084583_0_0_1"/>
<reference evidence="1 2" key="1">
    <citation type="journal article" date="2012" name="Proc. Natl. Acad. Sci. U.S.A.">
        <title>Comparative genomics of Ceriporiopsis subvermispora and Phanerochaete chrysosporium provide insight into selective ligninolysis.</title>
        <authorList>
            <person name="Fernandez-Fueyo E."/>
            <person name="Ruiz-Duenas F.J."/>
            <person name="Ferreira P."/>
            <person name="Floudas D."/>
            <person name="Hibbett D.S."/>
            <person name="Canessa P."/>
            <person name="Larrondo L.F."/>
            <person name="James T.Y."/>
            <person name="Seelenfreund D."/>
            <person name="Lobos S."/>
            <person name="Polanco R."/>
            <person name="Tello M."/>
            <person name="Honda Y."/>
            <person name="Watanabe T."/>
            <person name="Watanabe T."/>
            <person name="Ryu J.S."/>
            <person name="Kubicek C.P."/>
            <person name="Schmoll M."/>
            <person name="Gaskell J."/>
            <person name="Hammel K.E."/>
            <person name="St John F.J."/>
            <person name="Vanden Wymelenberg A."/>
            <person name="Sabat G."/>
            <person name="Splinter BonDurant S."/>
            <person name="Syed K."/>
            <person name="Yadav J.S."/>
            <person name="Doddapaneni H."/>
            <person name="Subramanian V."/>
            <person name="Lavin J.L."/>
            <person name="Oguiza J.A."/>
            <person name="Perez G."/>
            <person name="Pisabarro A.G."/>
            <person name="Ramirez L."/>
            <person name="Santoyo F."/>
            <person name="Master E."/>
            <person name="Coutinho P.M."/>
            <person name="Henrissat B."/>
            <person name="Lombard V."/>
            <person name="Magnuson J.K."/>
            <person name="Kuees U."/>
            <person name="Hori C."/>
            <person name="Igarashi K."/>
            <person name="Samejima M."/>
            <person name="Held B.W."/>
            <person name="Barry K.W."/>
            <person name="LaButti K.M."/>
            <person name="Lapidus A."/>
            <person name="Lindquist E.A."/>
            <person name="Lucas S.M."/>
            <person name="Riley R."/>
            <person name="Salamov A.A."/>
            <person name="Hoffmeister D."/>
            <person name="Schwenk D."/>
            <person name="Hadar Y."/>
            <person name="Yarden O."/>
            <person name="de Vries R.P."/>
            <person name="Wiebenga A."/>
            <person name="Stenlid J."/>
            <person name="Eastwood D."/>
            <person name="Grigoriev I.V."/>
            <person name="Berka R.M."/>
            <person name="Blanchette R.A."/>
            <person name="Kersten P."/>
            <person name="Martinez A.T."/>
            <person name="Vicuna R."/>
            <person name="Cullen D."/>
        </authorList>
    </citation>
    <scope>NUCLEOTIDE SEQUENCE [LARGE SCALE GENOMIC DNA]</scope>
    <source>
        <strain evidence="1 2">B</strain>
    </source>
</reference>